<feature type="region of interest" description="Disordered" evidence="1">
    <location>
        <begin position="1"/>
        <end position="95"/>
    </location>
</feature>
<evidence type="ECO:0000256" key="1">
    <source>
        <dbReference type="SAM" id="MobiDB-lite"/>
    </source>
</evidence>
<proteinExistence type="predicted"/>
<dbReference type="GeneID" id="66117795"/>
<evidence type="ECO:0000313" key="2">
    <source>
        <dbReference type="EMBL" id="KAG7194742.1"/>
    </source>
</evidence>
<comment type="caution">
    <text evidence="2">The sequence shown here is derived from an EMBL/GenBank/DDBJ whole genome shotgun (WGS) entry which is preliminary data.</text>
</comment>
<feature type="compositionally biased region" description="Low complexity" evidence="1">
    <location>
        <begin position="61"/>
        <end position="71"/>
    </location>
</feature>
<dbReference type="AlphaFoldDB" id="A0A9P7VB91"/>
<evidence type="ECO:0000313" key="3">
    <source>
        <dbReference type="Proteomes" id="UP000790833"/>
    </source>
</evidence>
<keyword evidence="3" id="KW-1185">Reference proteome</keyword>
<dbReference type="Proteomes" id="UP000790833">
    <property type="component" value="Unassembled WGS sequence"/>
</dbReference>
<dbReference type="EMBL" id="JAHMUF010000006">
    <property type="protein sequence ID" value="KAG7194742.1"/>
    <property type="molecule type" value="Genomic_DNA"/>
</dbReference>
<name>A0A9P7VB91_9ASCO</name>
<gene>
    <name evidence="2" type="ORF">KQ657_004421</name>
</gene>
<protein>
    <submittedName>
        <fullName evidence="2">Uncharacterized protein</fullName>
    </submittedName>
</protein>
<accession>A0A9P7VB91</accession>
<feature type="compositionally biased region" description="Basic and acidic residues" evidence="1">
    <location>
        <begin position="1"/>
        <end position="10"/>
    </location>
</feature>
<feature type="compositionally biased region" description="Basic and acidic residues" evidence="1">
    <location>
        <begin position="38"/>
        <end position="57"/>
    </location>
</feature>
<dbReference type="RefSeq" id="XP_043050289.1">
    <property type="nucleotide sequence ID" value="XM_043195092.1"/>
</dbReference>
<sequence length="142" mass="16570">MEQDRTDRRRPLLPHPQLRYNSPTRRPVAGSVVASGSPERRRLIREMEKSRENERMAYKRSSSSQDSQDYSLNRSPGGGSPVRKAQKKVQFANPTIDNEQLTQSFKEIDQRLLAIETNQKEFNDRIEMKLKEILEKLDSLQK</sequence>
<organism evidence="2 3">
    <name type="scientific">Scheffersomyces spartinae</name>
    <dbReference type="NCBI Taxonomy" id="45513"/>
    <lineage>
        <taxon>Eukaryota</taxon>
        <taxon>Fungi</taxon>
        <taxon>Dikarya</taxon>
        <taxon>Ascomycota</taxon>
        <taxon>Saccharomycotina</taxon>
        <taxon>Pichiomycetes</taxon>
        <taxon>Debaryomycetaceae</taxon>
        <taxon>Scheffersomyces</taxon>
    </lineage>
</organism>
<reference evidence="2" key="1">
    <citation type="submission" date="2021-03" db="EMBL/GenBank/DDBJ databases">
        <authorList>
            <person name="Palmer J.M."/>
        </authorList>
    </citation>
    <scope>NUCLEOTIDE SEQUENCE</scope>
    <source>
        <strain evidence="2">ARV_011</strain>
    </source>
</reference>